<gene>
    <name evidence="2" type="ORF">B0J12DRAFT_704549</name>
</gene>
<evidence type="ECO:0000313" key="3">
    <source>
        <dbReference type="Proteomes" id="UP000774617"/>
    </source>
</evidence>
<feature type="compositionally biased region" description="Polar residues" evidence="1">
    <location>
        <begin position="18"/>
        <end position="35"/>
    </location>
</feature>
<feature type="region of interest" description="Disordered" evidence="1">
    <location>
        <begin position="1"/>
        <end position="156"/>
    </location>
</feature>
<accession>A0ABQ8FXW3</accession>
<sequence length="179" mass="18462">MLDEYLSSGNGKQRAATPPSSQPASGRASVAQQQEDPLGVSEQLSEGEMGIGERPQSSSSVEEVPPKYDYLFPNGRPLEPPENAEGDPQGAPQGPNSCLLGATTEPTIAGTSAGSVEASAAGEGSGLSVDSTANAPRKRKRVSFAGNMTGDATGEAYRTTLRRINTKTQQDAHTSALTA</sequence>
<keyword evidence="3" id="KW-1185">Reference proteome</keyword>
<reference evidence="2 3" key="1">
    <citation type="journal article" date="2021" name="Nat. Commun.">
        <title>Genetic determinants of endophytism in the Arabidopsis root mycobiome.</title>
        <authorList>
            <person name="Mesny F."/>
            <person name="Miyauchi S."/>
            <person name="Thiergart T."/>
            <person name="Pickel B."/>
            <person name="Atanasova L."/>
            <person name="Karlsson M."/>
            <person name="Huettel B."/>
            <person name="Barry K.W."/>
            <person name="Haridas S."/>
            <person name="Chen C."/>
            <person name="Bauer D."/>
            <person name="Andreopoulos W."/>
            <person name="Pangilinan J."/>
            <person name="LaButti K."/>
            <person name="Riley R."/>
            <person name="Lipzen A."/>
            <person name="Clum A."/>
            <person name="Drula E."/>
            <person name="Henrissat B."/>
            <person name="Kohler A."/>
            <person name="Grigoriev I.V."/>
            <person name="Martin F.M."/>
            <person name="Hacquard S."/>
        </authorList>
    </citation>
    <scope>NUCLEOTIDE SEQUENCE [LARGE SCALE GENOMIC DNA]</scope>
    <source>
        <strain evidence="2 3">MPI-SDFR-AT-0080</strain>
    </source>
</reference>
<dbReference type="Proteomes" id="UP000774617">
    <property type="component" value="Unassembled WGS sequence"/>
</dbReference>
<protein>
    <submittedName>
        <fullName evidence="2">Uncharacterized protein</fullName>
    </submittedName>
</protein>
<comment type="caution">
    <text evidence="2">The sequence shown here is derived from an EMBL/GenBank/DDBJ whole genome shotgun (WGS) entry which is preliminary data.</text>
</comment>
<organism evidence="2 3">
    <name type="scientific">Macrophomina phaseolina</name>
    <dbReference type="NCBI Taxonomy" id="35725"/>
    <lineage>
        <taxon>Eukaryota</taxon>
        <taxon>Fungi</taxon>
        <taxon>Dikarya</taxon>
        <taxon>Ascomycota</taxon>
        <taxon>Pezizomycotina</taxon>
        <taxon>Dothideomycetes</taxon>
        <taxon>Dothideomycetes incertae sedis</taxon>
        <taxon>Botryosphaeriales</taxon>
        <taxon>Botryosphaeriaceae</taxon>
        <taxon>Macrophomina</taxon>
    </lineage>
</organism>
<name>A0ABQ8FXW3_9PEZI</name>
<proteinExistence type="predicted"/>
<evidence type="ECO:0000256" key="1">
    <source>
        <dbReference type="SAM" id="MobiDB-lite"/>
    </source>
</evidence>
<feature type="compositionally biased region" description="Low complexity" evidence="1">
    <location>
        <begin position="109"/>
        <end position="129"/>
    </location>
</feature>
<evidence type="ECO:0000313" key="2">
    <source>
        <dbReference type="EMBL" id="KAH7028437.1"/>
    </source>
</evidence>
<dbReference type="EMBL" id="JAGTJR010000049">
    <property type="protein sequence ID" value="KAH7028437.1"/>
    <property type="molecule type" value="Genomic_DNA"/>
</dbReference>